<dbReference type="Proteomes" id="UP000191004">
    <property type="component" value="Unassembled WGS sequence"/>
</dbReference>
<proteinExistence type="inferred from homology"/>
<gene>
    <name evidence="7" type="ORF">A0O28_0066280</name>
</gene>
<dbReference type="PRINTS" id="PR00368">
    <property type="entry name" value="FADPNR"/>
</dbReference>
<evidence type="ECO:0000256" key="3">
    <source>
        <dbReference type="ARBA" id="ARBA00022827"/>
    </source>
</evidence>
<dbReference type="PANTHER" id="PTHR43706:SF45">
    <property type="entry name" value="NADH DEHYDROGENASE-LIKE PROTEIN RV1812C"/>
    <property type="match status" value="1"/>
</dbReference>
<comment type="caution">
    <text evidence="7">The sequence shown here is derived from an EMBL/GenBank/DDBJ whole genome shotgun (WGS) entry which is preliminary data.</text>
</comment>
<accession>A0A1T3CZR2</accession>
<dbReference type="InterPro" id="IPR023753">
    <property type="entry name" value="FAD/NAD-binding_dom"/>
</dbReference>
<keyword evidence="5" id="KW-0520">NAD</keyword>
<reference evidence="7 8" key="1">
    <citation type="submission" date="2016-04" db="EMBL/GenBank/DDBJ databases">
        <title>Multiple horizontal gene transfer events from other fungi enriched the ability of the initially mycotrophic fungus Trichoderma (Ascomycota) to feed on dead plant biomass.</title>
        <authorList>
            <person name="Atanasova L."/>
            <person name="Chenthamara K."/>
            <person name="Zhang J."/>
            <person name="Grujic M."/>
            <person name="Henrissat B."/>
            <person name="Kuo A."/>
            <person name="Aertz A."/>
            <person name="Salamov A."/>
            <person name="Lipzen A."/>
            <person name="Labutti K."/>
            <person name="Barry K."/>
            <person name="Miao Y."/>
            <person name="Rahimi M.J."/>
            <person name="Shen Q."/>
            <person name="Grigoriev I.V."/>
            <person name="Kubicek C.P."/>
            <person name="Druzhinina I.S."/>
        </authorList>
    </citation>
    <scope>NUCLEOTIDE SEQUENCE [LARGE SCALE GENOMIC DNA]</scope>
    <source>
        <strain evidence="7 8">NJAU 4742</strain>
    </source>
</reference>
<protein>
    <submittedName>
        <fullName evidence="7">NADH dehydrogenase, FAD-containing subunit</fullName>
    </submittedName>
</protein>
<feature type="domain" description="FAD/NAD(P)-binding" evidence="6">
    <location>
        <begin position="4"/>
        <end position="319"/>
    </location>
</feature>
<keyword evidence="2" id="KW-0285">Flavoprotein</keyword>
<evidence type="ECO:0000259" key="6">
    <source>
        <dbReference type="Pfam" id="PF07992"/>
    </source>
</evidence>
<sequence>MTKTIVVIGSGFAGLWTAIGAKRVIDLNKGLLGDQDVEVLVVAPEPKLVIRPRLYEPNVANMSAPLEDLFAATGIRFTQGVVHTIRTKEKEIEMVDMAGVSSKLSYDKLVLAAGSRLIRPEIPGLKDHAFSIDTIREAANLEAHLRHLVALPSTQARNTVVICGAGFTGIELATELPRRVRAILGLDTKVRVIIVERADVVGPSLGDNVRPIIAKALEDVGAEVKLGVTVKSVDAGGIVTTAGERIEALTVVWTVGMEASPLTQQIPGEKDSMGRLIVDRNLRVPSCSDIFATGDAASARTDDVGNYTLMSCQHAIPMGRVSGYNVAADLLKIDLRSYEQPHYETCLDLGAWGSVITSGWERQVVKAGATMKEAKEFVNRILIYPPTNPVEAFAFSDPDWVGPSTKAYLDPVQA</sequence>
<evidence type="ECO:0000256" key="5">
    <source>
        <dbReference type="ARBA" id="ARBA00023027"/>
    </source>
</evidence>
<dbReference type="OrthoDB" id="5376590at2759"/>
<dbReference type="PRINTS" id="PR00411">
    <property type="entry name" value="PNDRDTASEI"/>
</dbReference>
<evidence type="ECO:0000256" key="2">
    <source>
        <dbReference type="ARBA" id="ARBA00022630"/>
    </source>
</evidence>
<name>A0A1T3CZR2_9HYPO</name>
<evidence type="ECO:0000256" key="1">
    <source>
        <dbReference type="ARBA" id="ARBA00005272"/>
    </source>
</evidence>
<dbReference type="InterPro" id="IPR036188">
    <property type="entry name" value="FAD/NAD-bd_sf"/>
</dbReference>
<keyword evidence="3" id="KW-0274">FAD</keyword>
<dbReference type="InterPro" id="IPR045024">
    <property type="entry name" value="NDH-2"/>
</dbReference>
<organism evidence="7 8">
    <name type="scientific">Trichoderma guizhouense</name>
    <dbReference type="NCBI Taxonomy" id="1491466"/>
    <lineage>
        <taxon>Eukaryota</taxon>
        <taxon>Fungi</taxon>
        <taxon>Dikarya</taxon>
        <taxon>Ascomycota</taxon>
        <taxon>Pezizomycotina</taxon>
        <taxon>Sordariomycetes</taxon>
        <taxon>Hypocreomycetidae</taxon>
        <taxon>Hypocreales</taxon>
        <taxon>Hypocreaceae</taxon>
        <taxon>Trichoderma</taxon>
    </lineage>
</organism>
<dbReference type="GO" id="GO:0003954">
    <property type="term" value="F:NADH dehydrogenase activity"/>
    <property type="evidence" value="ECO:0007669"/>
    <property type="project" value="InterPro"/>
</dbReference>
<dbReference type="SUPFAM" id="SSF51905">
    <property type="entry name" value="FAD/NAD(P)-binding domain"/>
    <property type="match status" value="1"/>
</dbReference>
<evidence type="ECO:0000256" key="4">
    <source>
        <dbReference type="ARBA" id="ARBA00023002"/>
    </source>
</evidence>
<dbReference type="AlphaFoldDB" id="A0A1T3CZR2"/>
<dbReference type="Gene3D" id="3.50.50.100">
    <property type="match status" value="1"/>
</dbReference>
<keyword evidence="8" id="KW-1185">Reference proteome</keyword>
<dbReference type="EMBL" id="LVVK01000003">
    <property type="protein sequence ID" value="OPB46507.1"/>
    <property type="molecule type" value="Genomic_DNA"/>
</dbReference>
<evidence type="ECO:0000313" key="7">
    <source>
        <dbReference type="EMBL" id="OPB46507.1"/>
    </source>
</evidence>
<dbReference type="Pfam" id="PF07992">
    <property type="entry name" value="Pyr_redox_2"/>
    <property type="match status" value="1"/>
</dbReference>
<dbReference type="PANTHER" id="PTHR43706">
    <property type="entry name" value="NADH DEHYDROGENASE"/>
    <property type="match status" value="1"/>
</dbReference>
<comment type="similarity">
    <text evidence="1">Belongs to the NADH dehydrogenase family.</text>
</comment>
<keyword evidence="4" id="KW-0560">Oxidoreductase</keyword>
<evidence type="ECO:0000313" key="8">
    <source>
        <dbReference type="Proteomes" id="UP000191004"/>
    </source>
</evidence>